<protein>
    <submittedName>
        <fullName evidence="2">Uncharacterized protein</fullName>
    </submittedName>
</protein>
<dbReference type="AlphaFoldDB" id="A0A2T9ZLG6"/>
<organism evidence="2 3">
    <name type="scientific">Smittium megazygosporum</name>
    <dbReference type="NCBI Taxonomy" id="133381"/>
    <lineage>
        <taxon>Eukaryota</taxon>
        <taxon>Fungi</taxon>
        <taxon>Fungi incertae sedis</taxon>
        <taxon>Zoopagomycota</taxon>
        <taxon>Kickxellomycotina</taxon>
        <taxon>Harpellomycetes</taxon>
        <taxon>Harpellales</taxon>
        <taxon>Legeriomycetaceae</taxon>
        <taxon>Smittium</taxon>
    </lineage>
</organism>
<feature type="chain" id="PRO_5015438276" evidence="1">
    <location>
        <begin position="22"/>
        <end position="375"/>
    </location>
</feature>
<accession>A0A2T9ZLG6</accession>
<dbReference type="Proteomes" id="UP000245609">
    <property type="component" value="Unassembled WGS sequence"/>
</dbReference>
<comment type="caution">
    <text evidence="2">The sequence shown here is derived from an EMBL/GenBank/DDBJ whole genome shotgun (WGS) entry which is preliminary data.</text>
</comment>
<dbReference type="EMBL" id="MBFS01000008">
    <property type="protein sequence ID" value="PVV05402.1"/>
    <property type="molecule type" value="Genomic_DNA"/>
</dbReference>
<name>A0A2T9ZLG6_9FUNG</name>
<keyword evidence="3" id="KW-1185">Reference proteome</keyword>
<sequence>MSKVLFYFAIVLAMFVSLTQSLSVLKKAQKRSIENAEQGHIAILNYVTDCKNLLGKDGDLGLQKEKATSLGKRLYNLMRTGISEEKYNKIIAEIQTETDVYDFYKKYNSKIAPVLNKLYQSAKNEYICVNELFVCLDYINSYQNRPNNEIGENFIQALKGTEQNGINPYKCNQDDYVNIKRTLFRGNYTRDNFNKNEEWDNLRGVEGDNICIPTDTRCIYERECKKKLGSTTGDSDWAEKKAIGLAKGIYDVVSKKVFREDIIQKDSTIQNKITLSEIIYVYRSRLINEIYQDKVLMDTLNCFQKKSLCLENLNPIYLNRNEDLKGKIIDTLNKGNVDGTHHIPKEVCTLNEIESEKKLREYAYAIIADRNKDHK</sequence>
<feature type="signal peptide" evidence="1">
    <location>
        <begin position="1"/>
        <end position="21"/>
    </location>
</feature>
<gene>
    <name evidence="2" type="ORF">BB560_000073</name>
</gene>
<keyword evidence="1" id="KW-0732">Signal</keyword>
<evidence type="ECO:0000313" key="2">
    <source>
        <dbReference type="EMBL" id="PVV05402.1"/>
    </source>
</evidence>
<evidence type="ECO:0000256" key="1">
    <source>
        <dbReference type="SAM" id="SignalP"/>
    </source>
</evidence>
<evidence type="ECO:0000313" key="3">
    <source>
        <dbReference type="Proteomes" id="UP000245609"/>
    </source>
</evidence>
<proteinExistence type="predicted"/>
<reference evidence="2 3" key="1">
    <citation type="journal article" date="2018" name="MBio">
        <title>Comparative Genomics Reveals the Core Gene Toolbox for the Fungus-Insect Symbiosis.</title>
        <authorList>
            <person name="Wang Y."/>
            <person name="Stata M."/>
            <person name="Wang W."/>
            <person name="Stajich J.E."/>
            <person name="White M.M."/>
            <person name="Moncalvo J.M."/>
        </authorList>
    </citation>
    <scope>NUCLEOTIDE SEQUENCE [LARGE SCALE GENOMIC DNA]</scope>
    <source>
        <strain evidence="2 3">SC-DP-2</strain>
    </source>
</reference>